<dbReference type="PROSITE" id="PS50002">
    <property type="entry name" value="SH3"/>
    <property type="match status" value="1"/>
</dbReference>
<dbReference type="VEuPathDB" id="FungiDB:KRP23_12950"/>
<feature type="coiled-coil region" evidence="9">
    <location>
        <begin position="1606"/>
        <end position="1640"/>
    </location>
</feature>
<feature type="region of interest" description="Disordered" evidence="10">
    <location>
        <begin position="1249"/>
        <end position="1296"/>
    </location>
</feature>
<dbReference type="VEuPathDB" id="FungiDB:KRP23_12952"/>
<evidence type="ECO:0000256" key="1">
    <source>
        <dbReference type="ARBA" id="ARBA00001933"/>
    </source>
</evidence>
<feature type="coiled-coil region" evidence="9">
    <location>
        <begin position="102"/>
        <end position="129"/>
    </location>
</feature>
<sequence length="1658" mass="187568">MTIRTPASKLFSQNRESSSEDVLPASAPSKDSDSDSFFDPTIAPATAADASKERGDNFDAGRVEVPCSEAPFVPNLKIRKAKAAESTSGSGSGSGVAPLGSANALVAALASLQAQVELLTTEKTQLETEATATRTTTQNLEQKLAASEQSSDLFARQLENVKESFQAKLMAREEEMSLEKMALAKERETQLQHQQARFTTEAELWKHEIAALTKVKLELETENDRLQKELNDEGLQRGFAEAKHRTLKTEHSRTCEELRMLLQERERLEHTQHHEAQRLKLEEHANSLLREKQDQLADWERERQLCGLQNQSEKAKLLRFAQEVRGLHHLLKLSVLETRENLNNEVKKTKDTLEGIQQQASEFAVHQSDREVALMSRKGRILQLETQLKNDRQTINQLETTLAKSTRVLEKKHSTLQAKFQELREHLEITLAVRQGLTTDLQAKRKQVVELERELARLSLAKGNTDVKLKHAQQQIAAMQKVHARELEKVTHKSTGSARSSKIVEAPAAAQENNESKAFVRDGPGEPEWREFVELVAAYEAERQLQSDCLPSIMRDSASTAAAFCSGLAGGVALLAAFQHVARRRALEPTRPLDVQDPEAIRHPAAALTELLVRYHENLQRRDAHRGEPGSSSYAVRANVKPGALRDQLPTECPEHPQSYADIFRDVEQLIFPALTHWASPSFHAYFKICGSDPSVLADYLCSSLDVVGFSWVSAPAATELEQVVCDWLAKLLNLPECFLTSSPGGGVIQGSASESALCALIAARNAALEGLEGAARQEKAAKLVVYVSDQTHAIAEKGCMVLDIPHLRVVPTTRGKADADNYGLAPDDVARAMADDRAKGLVPFCLMPTVGTTSTTAIDPLRQLTAVAREQPEHVWVHLDGAYGGAAAVCPEYQHWLDGAEACDSICVNTHKWLLVSFDASLLWVKDRRPLIRALALDPEYLKNDFMQSALNYKDWQVPLGRRFRALKLWFTFRRFGASGLRAHIHHSIALAKQAEELLTKDNRFKLFVQARMGLVCFYVAFGGRELNEALLRVVNESGKAFLIHSVVDGVHFLRLAIGGLEVDTWHIENVVTVLSKALTEVIDENPKWQQLQPLQLQTAVIMGEHRRDRNWSMQVTALYDYEPEESDELGFWEGDVLRVLRVQDDGWWSGYKVKRPDVVGLFPSNYVQAQRSAPLQQNAKVVADAVTTPRPPDSSRQRIQLQPRKAPDTPELDDEDENDDKLQELPAEYRGHIGTVLQLRKSLEEAERASEVARDARRQAERERLRHRKSWRGREQDEAEDEDVDHGQQESRSLQLAQAYHQQLEGHSEDEEDNEDDEELAYPQRQGYMHENHQEEDPQEGESEKGHNSEEDNDEQTEGGQSQAAETAAIENAAATLLAKAYRRHCALVQRNHEREREAEQEKLSAIAAVCIQRWASHAFSRQCERRRRNLEQNTARRRWEREHEAAAEIQKWVRMRWACFWLQAEREKQAARESQQAFQREELKEAEHRQAELVEEQRQKAEAEKLVAVDQARRRLQQQAEVEQEEEQRRLLDQKREQEERRELQLKAVEEEVHVQFLQAQEHEEDGNHPAVPSESSHANSPDKPRRKVMKKEAVELIKTLVQQQLGETLRDHDAKMDELQRMVARLQTVVRKQTAMLEDSTDQIAVSPRSPGNL</sequence>
<dbReference type="InterPro" id="IPR015421">
    <property type="entry name" value="PyrdxlP-dep_Trfase_major"/>
</dbReference>
<dbReference type="Pfam" id="PF00018">
    <property type="entry name" value="SH3_1"/>
    <property type="match status" value="1"/>
</dbReference>
<dbReference type="PRINTS" id="PR00800">
    <property type="entry name" value="YHDCRBOXLASE"/>
</dbReference>
<feature type="compositionally biased region" description="Basic and acidic residues" evidence="10">
    <location>
        <begin position="1333"/>
        <end position="1352"/>
    </location>
</feature>
<accession>H3GZ53</accession>
<dbReference type="InParanoid" id="H3GZ53"/>
<name>H3GZ53_PHYRM</name>
<dbReference type="GO" id="GO:0016831">
    <property type="term" value="F:carboxy-lyase activity"/>
    <property type="evidence" value="ECO:0000318"/>
    <property type="project" value="GO_Central"/>
</dbReference>
<feature type="compositionally biased region" description="Low complexity" evidence="10">
    <location>
        <begin position="24"/>
        <end position="49"/>
    </location>
</feature>
<feature type="region of interest" description="Disordered" evidence="10">
    <location>
        <begin position="1302"/>
        <end position="1321"/>
    </location>
</feature>
<feature type="region of interest" description="Disordered" evidence="10">
    <location>
        <begin position="490"/>
        <end position="525"/>
    </location>
</feature>
<dbReference type="Gene3D" id="1.20.1340.10">
    <property type="entry name" value="dopa decarboxylase, N-terminal domain"/>
    <property type="match status" value="1"/>
</dbReference>
<dbReference type="eggNOG" id="KOG0628">
    <property type="taxonomic scope" value="Eukaryota"/>
</dbReference>
<dbReference type="eggNOG" id="KOG2398">
    <property type="taxonomic scope" value="Eukaryota"/>
</dbReference>
<dbReference type="GO" id="GO:0006520">
    <property type="term" value="P:amino acid metabolic process"/>
    <property type="evidence" value="ECO:0007669"/>
    <property type="project" value="InterPro"/>
</dbReference>
<evidence type="ECO:0000256" key="4">
    <source>
        <dbReference type="ARBA" id="ARBA00022793"/>
    </source>
</evidence>
<feature type="region of interest" description="Disordered" evidence="10">
    <location>
        <begin position="1564"/>
        <end position="1592"/>
    </location>
</feature>
<dbReference type="EnsemblProtists" id="Phyra83036">
    <property type="protein sequence ID" value="Phyra83036"/>
    <property type="gene ID" value="Phyra83036"/>
</dbReference>
<dbReference type="PRINTS" id="PR00452">
    <property type="entry name" value="SH3DOMAIN"/>
</dbReference>
<evidence type="ECO:0000256" key="3">
    <source>
        <dbReference type="ARBA" id="ARBA00022443"/>
    </source>
</evidence>
<dbReference type="InterPro" id="IPR001452">
    <property type="entry name" value="SH3_domain"/>
</dbReference>
<keyword evidence="3 8" id="KW-0728">SH3 domain</keyword>
<evidence type="ECO:0000256" key="7">
    <source>
        <dbReference type="PIRSR" id="PIRSR602129-50"/>
    </source>
</evidence>
<feature type="domain" description="SH3" evidence="11">
    <location>
        <begin position="1112"/>
        <end position="1174"/>
    </location>
</feature>
<dbReference type="VEuPathDB" id="FungiDB:KRP22_3954"/>
<evidence type="ECO:0000259" key="11">
    <source>
        <dbReference type="PROSITE" id="PS50002"/>
    </source>
</evidence>
<dbReference type="Gene3D" id="3.40.640.10">
    <property type="entry name" value="Type I PLP-dependent aspartate aminotransferase-like (Major domain)"/>
    <property type="match status" value="1"/>
</dbReference>
<evidence type="ECO:0000313" key="12">
    <source>
        <dbReference type="EnsemblProtists" id="Phyra83036"/>
    </source>
</evidence>
<dbReference type="InterPro" id="IPR015422">
    <property type="entry name" value="PyrdxlP-dep_Trfase_small"/>
</dbReference>
<keyword evidence="9" id="KW-0175">Coiled coil</keyword>
<feature type="region of interest" description="Disordered" evidence="10">
    <location>
        <begin position="1333"/>
        <end position="1367"/>
    </location>
</feature>
<feature type="coiled-coil region" evidence="9">
    <location>
        <begin position="339"/>
        <end position="401"/>
    </location>
</feature>
<dbReference type="InterPro" id="IPR010977">
    <property type="entry name" value="Aromatic_deC"/>
</dbReference>
<evidence type="ECO:0000256" key="9">
    <source>
        <dbReference type="SAM" id="Coils"/>
    </source>
</evidence>
<dbReference type="VEuPathDB" id="FungiDB:KRP22_3955"/>
<feature type="region of interest" description="Disordered" evidence="10">
    <location>
        <begin position="1188"/>
        <end position="1221"/>
    </location>
</feature>
<feature type="coiled-coil region" evidence="9">
    <location>
        <begin position="434"/>
        <end position="489"/>
    </location>
</feature>
<comment type="similarity">
    <text evidence="2">Belongs to the group II decarboxylase family.</text>
</comment>
<dbReference type="SUPFAM" id="SSF53383">
    <property type="entry name" value="PLP-dependent transferases"/>
    <property type="match status" value="1"/>
</dbReference>
<reference evidence="12" key="2">
    <citation type="submission" date="2015-06" db="UniProtKB">
        <authorList>
            <consortium name="EnsemblProtists"/>
        </authorList>
    </citation>
    <scope>IDENTIFICATION</scope>
    <source>
        <strain evidence="12">Pr102</strain>
    </source>
</reference>
<keyword evidence="13" id="KW-1185">Reference proteome</keyword>
<dbReference type="STRING" id="164328.H3GZ53"/>
<feature type="compositionally biased region" description="Acidic residues" evidence="10">
    <location>
        <begin position="1310"/>
        <end position="1321"/>
    </location>
</feature>
<dbReference type="SMART" id="SM00326">
    <property type="entry name" value="SH3"/>
    <property type="match status" value="1"/>
</dbReference>
<dbReference type="GO" id="GO:0019752">
    <property type="term" value="P:carboxylic acid metabolic process"/>
    <property type="evidence" value="ECO:0007669"/>
    <property type="project" value="InterPro"/>
</dbReference>
<feature type="modified residue" description="N6-(pyridoxal phosphate)lysine" evidence="7">
    <location>
        <position position="913"/>
    </location>
</feature>
<dbReference type="VEuPathDB" id="FungiDB:KRP23_12951"/>
<dbReference type="PANTHER" id="PTHR11999:SF70">
    <property type="entry name" value="MIP05841P"/>
    <property type="match status" value="1"/>
</dbReference>
<dbReference type="EMBL" id="DS566078">
    <property type="status" value="NOT_ANNOTATED_CDS"/>
    <property type="molecule type" value="Genomic_DNA"/>
</dbReference>
<evidence type="ECO:0000256" key="5">
    <source>
        <dbReference type="ARBA" id="ARBA00022898"/>
    </source>
</evidence>
<dbReference type="GO" id="GO:0030170">
    <property type="term" value="F:pyridoxal phosphate binding"/>
    <property type="evidence" value="ECO:0007669"/>
    <property type="project" value="InterPro"/>
</dbReference>
<dbReference type="InterPro" id="IPR015424">
    <property type="entry name" value="PyrdxlP-dep_Trfase"/>
</dbReference>
<dbReference type="PANTHER" id="PTHR11999">
    <property type="entry name" value="GROUP II PYRIDOXAL-5-PHOSPHATE DECARBOXYLASE"/>
    <property type="match status" value="1"/>
</dbReference>
<dbReference type="InterPro" id="IPR036028">
    <property type="entry name" value="SH3-like_dom_sf"/>
</dbReference>
<feature type="compositionally biased region" description="Basic and acidic residues" evidence="10">
    <location>
        <begin position="50"/>
        <end position="59"/>
    </location>
</feature>
<proteinExistence type="inferred from homology"/>
<feature type="compositionally biased region" description="Basic and acidic residues" evidence="10">
    <location>
        <begin position="1249"/>
        <end position="1266"/>
    </location>
</feature>
<keyword evidence="4" id="KW-0210">Decarboxylase</keyword>
<comment type="cofactor">
    <cofactor evidence="1 7">
        <name>pyridoxal 5'-phosphate</name>
        <dbReference type="ChEBI" id="CHEBI:597326"/>
    </cofactor>
</comment>
<feature type="coiled-coil region" evidence="9">
    <location>
        <begin position="209"/>
        <end position="236"/>
    </location>
</feature>
<dbReference type="InterPro" id="IPR021115">
    <property type="entry name" value="Pyridoxal-P_BS"/>
</dbReference>
<dbReference type="VEuPathDB" id="FungiDB:KRP22_3956"/>
<dbReference type="InterPro" id="IPR002129">
    <property type="entry name" value="PyrdxlP-dep_de-COase"/>
</dbReference>
<dbReference type="HOGENOM" id="CLU_001261_0_0_1"/>
<evidence type="ECO:0000256" key="8">
    <source>
        <dbReference type="PROSITE-ProRule" id="PRU00192"/>
    </source>
</evidence>
<dbReference type="Proteomes" id="UP000005238">
    <property type="component" value="Unassembled WGS sequence"/>
</dbReference>
<feature type="region of interest" description="Disordered" evidence="10">
    <location>
        <begin position="1"/>
        <end position="59"/>
    </location>
</feature>
<evidence type="ECO:0000256" key="2">
    <source>
        <dbReference type="ARBA" id="ARBA00009533"/>
    </source>
</evidence>
<feature type="coiled-coil region" evidence="9">
    <location>
        <begin position="1479"/>
        <end position="1555"/>
    </location>
</feature>
<dbReference type="Gene3D" id="3.90.1150.10">
    <property type="entry name" value="Aspartate Aminotransferase, domain 1"/>
    <property type="match status" value="1"/>
</dbReference>
<dbReference type="CDD" id="cd00174">
    <property type="entry name" value="SH3"/>
    <property type="match status" value="1"/>
</dbReference>
<evidence type="ECO:0000256" key="10">
    <source>
        <dbReference type="SAM" id="MobiDB-lite"/>
    </source>
</evidence>
<keyword evidence="6" id="KW-0456">Lyase</keyword>
<feature type="compositionally biased region" description="Basic and acidic residues" evidence="10">
    <location>
        <begin position="514"/>
        <end position="525"/>
    </location>
</feature>
<dbReference type="Gene3D" id="2.30.30.40">
    <property type="entry name" value="SH3 Domains"/>
    <property type="match status" value="1"/>
</dbReference>
<dbReference type="GO" id="GO:0005737">
    <property type="term" value="C:cytoplasm"/>
    <property type="evidence" value="ECO:0000318"/>
    <property type="project" value="GO_Central"/>
</dbReference>
<protein>
    <recommendedName>
        <fullName evidence="11">SH3 domain-containing protein</fullName>
    </recommendedName>
</protein>
<organism evidence="12 13">
    <name type="scientific">Phytophthora ramorum</name>
    <name type="common">Sudden oak death agent</name>
    <dbReference type="NCBI Taxonomy" id="164328"/>
    <lineage>
        <taxon>Eukaryota</taxon>
        <taxon>Sar</taxon>
        <taxon>Stramenopiles</taxon>
        <taxon>Oomycota</taxon>
        <taxon>Peronosporomycetes</taxon>
        <taxon>Peronosporales</taxon>
        <taxon>Peronosporaceae</taxon>
        <taxon>Phytophthora</taxon>
    </lineage>
</organism>
<dbReference type="PROSITE" id="PS00392">
    <property type="entry name" value="DDC_GAD_HDC_YDC"/>
    <property type="match status" value="1"/>
</dbReference>
<feature type="compositionally biased region" description="Acidic residues" evidence="10">
    <location>
        <begin position="1212"/>
        <end position="1221"/>
    </location>
</feature>
<dbReference type="SUPFAM" id="SSF50044">
    <property type="entry name" value="SH3-domain"/>
    <property type="match status" value="1"/>
</dbReference>
<evidence type="ECO:0000313" key="13">
    <source>
        <dbReference type="Proteomes" id="UP000005238"/>
    </source>
</evidence>
<keyword evidence="5 7" id="KW-0663">Pyridoxal phosphate</keyword>
<evidence type="ECO:0000256" key="6">
    <source>
        <dbReference type="ARBA" id="ARBA00023239"/>
    </source>
</evidence>
<dbReference type="Pfam" id="PF00282">
    <property type="entry name" value="Pyridoxal_deC"/>
    <property type="match status" value="1"/>
</dbReference>
<reference evidence="13" key="1">
    <citation type="journal article" date="2006" name="Science">
        <title>Phytophthora genome sequences uncover evolutionary origins and mechanisms of pathogenesis.</title>
        <authorList>
            <person name="Tyler B.M."/>
            <person name="Tripathy S."/>
            <person name="Zhang X."/>
            <person name="Dehal P."/>
            <person name="Jiang R.H."/>
            <person name="Aerts A."/>
            <person name="Arredondo F.D."/>
            <person name="Baxter L."/>
            <person name="Bensasson D."/>
            <person name="Beynon J.L."/>
            <person name="Chapman J."/>
            <person name="Damasceno C.M."/>
            <person name="Dorrance A.E."/>
            <person name="Dou D."/>
            <person name="Dickerman A.W."/>
            <person name="Dubchak I.L."/>
            <person name="Garbelotto M."/>
            <person name="Gijzen M."/>
            <person name="Gordon S.G."/>
            <person name="Govers F."/>
            <person name="Grunwald N.J."/>
            <person name="Huang W."/>
            <person name="Ivors K.L."/>
            <person name="Jones R.W."/>
            <person name="Kamoun S."/>
            <person name="Krampis K."/>
            <person name="Lamour K.H."/>
            <person name="Lee M.K."/>
            <person name="McDonald W.H."/>
            <person name="Medina M."/>
            <person name="Meijer H.J."/>
            <person name="Nordberg E.K."/>
            <person name="Maclean D.J."/>
            <person name="Ospina-Giraldo M.D."/>
            <person name="Morris P.F."/>
            <person name="Phuntumart V."/>
            <person name="Putnam N.H."/>
            <person name="Rash S."/>
            <person name="Rose J.K."/>
            <person name="Sakihama Y."/>
            <person name="Salamov A.A."/>
            <person name="Savidor A."/>
            <person name="Scheuring C.F."/>
            <person name="Smith B.M."/>
            <person name="Sobral B.W."/>
            <person name="Terry A."/>
            <person name="Torto-Alalibo T.A."/>
            <person name="Win J."/>
            <person name="Xu Z."/>
            <person name="Zhang H."/>
            <person name="Grigoriev I.V."/>
            <person name="Rokhsar D.S."/>
            <person name="Boore J.L."/>
        </authorList>
    </citation>
    <scope>NUCLEOTIDE SEQUENCE [LARGE SCALE GENOMIC DNA]</scope>
    <source>
        <strain evidence="13">Pr102</strain>
    </source>
</reference>